<evidence type="ECO:0000313" key="2">
    <source>
        <dbReference type="Proteomes" id="UP001567538"/>
    </source>
</evidence>
<name>A0ABD1HMM5_SALDI</name>
<evidence type="ECO:0000313" key="1">
    <source>
        <dbReference type="EMBL" id="KAL1557567.1"/>
    </source>
</evidence>
<comment type="caution">
    <text evidence="1">The sequence shown here is derived from an EMBL/GenBank/DDBJ whole genome shotgun (WGS) entry which is preliminary data.</text>
</comment>
<sequence>MEGDFFKCLPSEIVVNILSRLPLEPLWPASVSAPGIAVETHPKSYDVIEFVDGPGFNFDEENPWDVAFNFELPFDEPIHSSANGLIFLRGVDHGDLILCNPNFAMENVSSF</sequence>
<keyword evidence="2" id="KW-1185">Reference proteome</keyword>
<protein>
    <submittedName>
        <fullName evidence="1">F-box protein</fullName>
    </submittedName>
</protein>
<proteinExistence type="predicted"/>
<dbReference type="EMBL" id="JBEAFC010000004">
    <property type="protein sequence ID" value="KAL1557567.1"/>
    <property type="molecule type" value="Genomic_DNA"/>
</dbReference>
<reference evidence="1 2" key="1">
    <citation type="submission" date="2024-06" db="EMBL/GenBank/DDBJ databases">
        <title>A chromosome level genome sequence of Diviner's sage (Salvia divinorum).</title>
        <authorList>
            <person name="Ford S.A."/>
            <person name="Ro D.-K."/>
            <person name="Ness R.W."/>
            <person name="Phillips M.A."/>
        </authorList>
    </citation>
    <scope>NUCLEOTIDE SEQUENCE [LARGE SCALE GENOMIC DNA]</scope>
    <source>
        <strain evidence="1">SAF-2024a</strain>
        <tissue evidence="1">Leaf</tissue>
    </source>
</reference>
<gene>
    <name evidence="1" type="ORF">AAHA92_08127</name>
</gene>
<accession>A0ABD1HMM5</accession>
<organism evidence="1 2">
    <name type="scientific">Salvia divinorum</name>
    <name type="common">Maria pastora</name>
    <name type="synonym">Diviner's sage</name>
    <dbReference type="NCBI Taxonomy" id="28513"/>
    <lineage>
        <taxon>Eukaryota</taxon>
        <taxon>Viridiplantae</taxon>
        <taxon>Streptophyta</taxon>
        <taxon>Embryophyta</taxon>
        <taxon>Tracheophyta</taxon>
        <taxon>Spermatophyta</taxon>
        <taxon>Magnoliopsida</taxon>
        <taxon>eudicotyledons</taxon>
        <taxon>Gunneridae</taxon>
        <taxon>Pentapetalae</taxon>
        <taxon>asterids</taxon>
        <taxon>lamiids</taxon>
        <taxon>Lamiales</taxon>
        <taxon>Lamiaceae</taxon>
        <taxon>Nepetoideae</taxon>
        <taxon>Mentheae</taxon>
        <taxon>Salviinae</taxon>
        <taxon>Salvia</taxon>
        <taxon>Salvia subgen. Calosphace</taxon>
    </lineage>
</organism>
<dbReference type="Proteomes" id="UP001567538">
    <property type="component" value="Unassembled WGS sequence"/>
</dbReference>
<dbReference type="AlphaFoldDB" id="A0ABD1HMM5"/>